<keyword evidence="12" id="KW-1185">Reference proteome</keyword>
<feature type="coiled-coil region" evidence="7">
    <location>
        <begin position="795"/>
        <end position="829"/>
    </location>
</feature>
<dbReference type="InterPro" id="IPR027330">
    <property type="entry name" value="TPX2_central_dom"/>
</dbReference>
<dbReference type="GO" id="GO:0005819">
    <property type="term" value="C:spindle"/>
    <property type="evidence" value="ECO:0007669"/>
    <property type="project" value="UniProtKB-SubCell"/>
</dbReference>
<dbReference type="PANTHER" id="PTHR14326">
    <property type="entry name" value="TARGETING PROTEIN FOR XKLP2"/>
    <property type="match status" value="1"/>
</dbReference>
<feature type="region of interest" description="Disordered" evidence="8">
    <location>
        <begin position="703"/>
        <end position="726"/>
    </location>
</feature>
<feature type="compositionally biased region" description="Basic and acidic residues" evidence="8">
    <location>
        <begin position="70"/>
        <end position="83"/>
    </location>
</feature>
<evidence type="ECO:0000259" key="10">
    <source>
        <dbReference type="Pfam" id="PF12214"/>
    </source>
</evidence>
<feature type="compositionally biased region" description="Low complexity" evidence="8">
    <location>
        <begin position="218"/>
        <end position="250"/>
    </location>
</feature>
<dbReference type="Proteomes" id="UP000005408">
    <property type="component" value="Unassembled WGS sequence"/>
</dbReference>
<dbReference type="EnsemblMetazoa" id="G21364.3">
    <property type="protein sequence ID" value="G21364.3:cds"/>
    <property type="gene ID" value="G21364"/>
</dbReference>
<proteinExistence type="inferred from homology"/>
<dbReference type="PANTHER" id="PTHR14326:SF44">
    <property type="entry name" value="TARGETING PROTEIN FOR XKLP2"/>
    <property type="match status" value="1"/>
</dbReference>
<keyword evidence="5" id="KW-0206">Cytoskeleton</keyword>
<evidence type="ECO:0000313" key="12">
    <source>
        <dbReference type="Proteomes" id="UP000005408"/>
    </source>
</evidence>
<organism evidence="11 12">
    <name type="scientific">Magallana gigas</name>
    <name type="common">Pacific oyster</name>
    <name type="synonym">Crassostrea gigas</name>
    <dbReference type="NCBI Taxonomy" id="29159"/>
    <lineage>
        <taxon>Eukaryota</taxon>
        <taxon>Metazoa</taxon>
        <taxon>Spiralia</taxon>
        <taxon>Lophotrochozoa</taxon>
        <taxon>Mollusca</taxon>
        <taxon>Bivalvia</taxon>
        <taxon>Autobranchia</taxon>
        <taxon>Pteriomorphia</taxon>
        <taxon>Ostreida</taxon>
        <taxon>Ostreoidea</taxon>
        <taxon>Ostreidae</taxon>
        <taxon>Magallana</taxon>
    </lineage>
</organism>
<feature type="compositionally biased region" description="Basic and acidic residues" evidence="8">
    <location>
        <begin position="128"/>
        <end position="138"/>
    </location>
</feature>
<dbReference type="InterPro" id="IPR027329">
    <property type="entry name" value="TPX2_C"/>
</dbReference>
<feature type="region of interest" description="Disordered" evidence="8">
    <location>
        <begin position="305"/>
        <end position="497"/>
    </location>
</feature>
<reference evidence="11" key="1">
    <citation type="submission" date="2022-08" db="UniProtKB">
        <authorList>
            <consortium name="EnsemblMetazoa"/>
        </authorList>
    </citation>
    <scope>IDENTIFICATION</scope>
    <source>
        <strain evidence="11">05x7-T-G4-1.051#20</strain>
    </source>
</reference>
<feature type="compositionally biased region" description="Basic and acidic residues" evidence="8">
    <location>
        <begin position="321"/>
        <end position="339"/>
    </location>
</feature>
<feature type="compositionally biased region" description="Polar residues" evidence="8">
    <location>
        <begin position="174"/>
        <end position="190"/>
    </location>
</feature>
<protein>
    <recommendedName>
        <fullName evidence="13">Targeting protein for Xklp2</fullName>
    </recommendedName>
</protein>
<dbReference type="GO" id="GO:0060236">
    <property type="term" value="P:regulation of mitotic spindle organization"/>
    <property type="evidence" value="ECO:0007669"/>
    <property type="project" value="InterPro"/>
</dbReference>
<evidence type="ECO:0000256" key="7">
    <source>
        <dbReference type="SAM" id="Coils"/>
    </source>
</evidence>
<dbReference type="Pfam" id="PF12214">
    <property type="entry name" value="TPX2_importin"/>
    <property type="match status" value="1"/>
</dbReference>
<evidence type="ECO:0000313" key="11">
    <source>
        <dbReference type="EnsemblMetazoa" id="G21364.3:cds"/>
    </source>
</evidence>
<keyword evidence="6" id="KW-0539">Nucleus</keyword>
<feature type="compositionally biased region" description="Basic and acidic residues" evidence="8">
    <location>
        <begin position="411"/>
        <end position="428"/>
    </location>
</feature>
<dbReference type="InterPro" id="IPR009675">
    <property type="entry name" value="TPX2_fam"/>
</dbReference>
<feature type="compositionally biased region" description="Polar residues" evidence="8">
    <location>
        <begin position="599"/>
        <end position="609"/>
    </location>
</feature>
<feature type="compositionally biased region" description="Basic and acidic residues" evidence="8">
    <location>
        <begin position="348"/>
        <end position="357"/>
    </location>
</feature>
<evidence type="ECO:0008006" key="13">
    <source>
        <dbReference type="Google" id="ProtNLM"/>
    </source>
</evidence>
<feature type="region of interest" description="Disordered" evidence="8">
    <location>
        <begin position="586"/>
        <end position="619"/>
    </location>
</feature>
<dbReference type="GO" id="GO:0005634">
    <property type="term" value="C:nucleus"/>
    <property type="evidence" value="ECO:0007669"/>
    <property type="project" value="UniProtKB-SubCell"/>
</dbReference>
<evidence type="ECO:0000256" key="8">
    <source>
        <dbReference type="SAM" id="MobiDB-lite"/>
    </source>
</evidence>
<evidence type="ECO:0000259" key="9">
    <source>
        <dbReference type="Pfam" id="PF06886"/>
    </source>
</evidence>
<keyword evidence="7" id="KW-0175">Coiled coil</keyword>
<feature type="compositionally biased region" description="Basic and acidic residues" evidence="8">
    <location>
        <begin position="521"/>
        <end position="531"/>
    </location>
</feature>
<feature type="compositionally biased region" description="Polar residues" evidence="8">
    <location>
        <begin position="145"/>
        <end position="161"/>
    </location>
</feature>
<evidence type="ECO:0000256" key="2">
    <source>
        <dbReference type="ARBA" id="ARBA00004186"/>
    </source>
</evidence>
<evidence type="ECO:0000256" key="6">
    <source>
        <dbReference type="ARBA" id="ARBA00023242"/>
    </source>
</evidence>
<dbReference type="Pfam" id="PF06886">
    <property type="entry name" value="TPX2"/>
    <property type="match status" value="1"/>
</dbReference>
<feature type="domain" description="TPX2 C-terminal" evidence="9">
    <location>
        <begin position="784"/>
        <end position="858"/>
    </location>
</feature>
<accession>A0A8W8K2L1</accession>
<keyword evidence="4" id="KW-0963">Cytoplasm</keyword>
<feature type="compositionally biased region" description="Polar residues" evidence="8">
    <location>
        <begin position="206"/>
        <end position="217"/>
    </location>
</feature>
<evidence type="ECO:0000256" key="1">
    <source>
        <dbReference type="ARBA" id="ARBA00004123"/>
    </source>
</evidence>
<feature type="compositionally biased region" description="Basic and acidic residues" evidence="8">
    <location>
        <begin position="462"/>
        <end position="474"/>
    </location>
</feature>
<dbReference type="GO" id="GO:0005874">
    <property type="term" value="C:microtubule"/>
    <property type="evidence" value="ECO:0007669"/>
    <property type="project" value="InterPro"/>
</dbReference>
<feature type="domain" description="TPX2 central" evidence="10">
    <location>
        <begin position="439"/>
        <end position="563"/>
    </location>
</feature>
<evidence type="ECO:0000256" key="5">
    <source>
        <dbReference type="ARBA" id="ARBA00023212"/>
    </source>
</evidence>
<feature type="region of interest" description="Disordered" evidence="8">
    <location>
        <begin position="60"/>
        <end position="284"/>
    </location>
</feature>
<name>A0A8W8K2L1_MAGGI</name>
<comment type="subcellular location">
    <subcellularLocation>
        <location evidence="2">Cytoplasm</location>
        <location evidence="2">Cytoskeleton</location>
        <location evidence="2">Spindle</location>
    </subcellularLocation>
    <subcellularLocation>
        <location evidence="1">Nucleus</location>
    </subcellularLocation>
</comment>
<feature type="region of interest" description="Disordered" evidence="8">
    <location>
        <begin position="515"/>
        <end position="561"/>
    </location>
</feature>
<evidence type="ECO:0000256" key="4">
    <source>
        <dbReference type="ARBA" id="ARBA00022490"/>
    </source>
</evidence>
<evidence type="ECO:0000256" key="3">
    <source>
        <dbReference type="ARBA" id="ARBA00005885"/>
    </source>
</evidence>
<comment type="similarity">
    <text evidence="3">Belongs to the TPX2 family.</text>
</comment>
<feature type="compositionally biased region" description="Basic and acidic residues" evidence="8">
    <location>
        <begin position="273"/>
        <end position="282"/>
    </location>
</feature>
<dbReference type="AlphaFoldDB" id="A0A8W8K2L1"/>
<sequence length="878" mass="98978">MSMDILGDDVWEYNAPQYVDFAAGEDDPNADAWFDRQNEVGNTIPLINDVTCASTPEARRLTRSMCATPKNDKNLPEATEKKSTPAQPKKINKPAGSISSNAGGDGSKVPDTNSKKFAVPMKAIHPKTKSESTPETRGRSRSLKRTNSMRNVSTNLPNPQLQKRRSADPAKSAAVSTVNKPPEKTISNPSIAKAKSQVRRSAGVMASTTKGSHARTLSTDSASHSRTRSTSTSSVSSNNAQNTSQNEASATSSKMPKLTIPTTPTFMRRKPIGKVEKVKSSEEQQLEQIANIKAEFNKRKKMAQKSYQTAMKSSGYVPVHSKTEPTKPEDFHFETDTRLKSQSTHNTSADKKADFVRILRSNSRGRSPGPAERVPTKPQPFKLSEGRKRKAETDSETYKSVAEQLVAFHKQTPDRFHTQSKKGPERAKRIQSHSPVSGLTVPKTPNFESTTRSRPVLVPSQKDLEEKEIEEMKKNQFKAHPVNKRILTNPNTGVKKVAPKPVTKFEEFDLECGKRPQNKSLKSDTEEKFEFHAQPAPKKILEGPVGVKPAKSLPLTQPQSPAFALRQRVRLPMPKEEEEEIEKSLSKKRVAHHGVPFQPNLSHKSTVPQPFTFEDRDKSRMAQKKAVIDHYLEEENKVSKVIKGHAVPHSGVPFQPTLNHKCTVPTPFSFEERDKLTMVRKQEKIEEIFEEEKKMREFHAQPLPMGEDALPPKKTKPVTIPEPFQLELDERGVKRLQEFSQKVEEENTHLKEQAKFRANPAKVLHQEPFCPAKSSKPLTDISGFELNTEQRSHKRENFEMHKKAREAEIEAAKRQRERQKEEEEKAYVAKVRAEAVHKSQPIKRFKSVEVLPSDRPLTFAESPKFETDRRLRSKVNCF</sequence>